<name>A0A6P4ITG7_DROKI</name>
<protein>
    <submittedName>
        <fullName evidence="7">Serine protease inhibitor 27A</fullName>
    </submittedName>
</protein>
<dbReference type="Proteomes" id="UP001652661">
    <property type="component" value="Chromosome 2L"/>
</dbReference>
<feature type="domain" description="Serpin" evidence="5">
    <location>
        <begin position="87"/>
        <end position="454"/>
    </location>
</feature>
<keyword evidence="6" id="KW-1185">Reference proteome</keyword>
<dbReference type="InterPro" id="IPR000215">
    <property type="entry name" value="Serpin_fam"/>
</dbReference>
<dbReference type="InterPro" id="IPR023795">
    <property type="entry name" value="Serpin_CS"/>
</dbReference>
<dbReference type="InterPro" id="IPR036186">
    <property type="entry name" value="Serpin_sf"/>
</dbReference>
<dbReference type="AlphaFoldDB" id="A0A6P4ITG7"/>
<evidence type="ECO:0000259" key="5">
    <source>
        <dbReference type="SMART" id="SM00093"/>
    </source>
</evidence>
<keyword evidence="1 7" id="KW-0646">Protease inhibitor</keyword>
<dbReference type="PROSITE" id="PS00284">
    <property type="entry name" value="SERPIN"/>
    <property type="match status" value="1"/>
</dbReference>
<keyword evidence="2 7" id="KW-0722">Serine protease inhibitor</keyword>
<comment type="similarity">
    <text evidence="3">Belongs to the serpin family.</text>
</comment>
<evidence type="ECO:0000313" key="6">
    <source>
        <dbReference type="Proteomes" id="UP001652661"/>
    </source>
</evidence>
<gene>
    <name evidence="7" type="primary">Spn27A</name>
</gene>
<dbReference type="Gene3D" id="2.30.39.10">
    <property type="entry name" value="Alpha-1-antitrypsin, domain 1"/>
    <property type="match status" value="1"/>
</dbReference>
<feature type="signal peptide" evidence="4">
    <location>
        <begin position="1"/>
        <end position="26"/>
    </location>
</feature>
<organism evidence="6 7">
    <name type="scientific">Drosophila kikkawai</name>
    <name type="common">Fruit fly</name>
    <dbReference type="NCBI Taxonomy" id="30033"/>
    <lineage>
        <taxon>Eukaryota</taxon>
        <taxon>Metazoa</taxon>
        <taxon>Ecdysozoa</taxon>
        <taxon>Arthropoda</taxon>
        <taxon>Hexapoda</taxon>
        <taxon>Insecta</taxon>
        <taxon>Pterygota</taxon>
        <taxon>Neoptera</taxon>
        <taxon>Endopterygota</taxon>
        <taxon>Diptera</taxon>
        <taxon>Brachycera</taxon>
        <taxon>Muscomorpha</taxon>
        <taxon>Ephydroidea</taxon>
        <taxon>Drosophilidae</taxon>
        <taxon>Drosophila</taxon>
        <taxon>Sophophora</taxon>
    </lineage>
</organism>
<dbReference type="RefSeq" id="XP_017026166.1">
    <property type="nucleotide sequence ID" value="XM_017170677.2"/>
</dbReference>
<evidence type="ECO:0000256" key="1">
    <source>
        <dbReference type="ARBA" id="ARBA00022690"/>
    </source>
</evidence>
<evidence type="ECO:0000256" key="4">
    <source>
        <dbReference type="SAM" id="SignalP"/>
    </source>
</evidence>
<dbReference type="CDD" id="cd19578">
    <property type="entry name" value="serpinK_insect_SRPN2-like"/>
    <property type="match status" value="1"/>
</dbReference>
<dbReference type="OMA" id="VKSAQWA"/>
<dbReference type="InterPro" id="IPR042178">
    <property type="entry name" value="Serpin_sf_1"/>
</dbReference>
<accession>A0A6P4ITG7</accession>
<dbReference type="Gene3D" id="3.30.497.10">
    <property type="entry name" value="Antithrombin, subunit I, domain 2"/>
    <property type="match status" value="1"/>
</dbReference>
<dbReference type="PANTHER" id="PTHR11461">
    <property type="entry name" value="SERINE PROTEASE INHIBITOR, SERPIN"/>
    <property type="match status" value="1"/>
</dbReference>
<reference evidence="7" key="2">
    <citation type="submission" date="2025-08" db="UniProtKB">
        <authorList>
            <consortium name="RefSeq"/>
        </authorList>
    </citation>
    <scope>IDENTIFICATION</scope>
    <source>
        <strain evidence="7">14028-0561.14</strain>
        <tissue evidence="7">Whole fly</tissue>
    </source>
</reference>
<dbReference type="SMART" id="SM00093">
    <property type="entry name" value="SERPIN"/>
    <property type="match status" value="1"/>
</dbReference>
<keyword evidence="4" id="KW-0732">Signal</keyword>
<dbReference type="InterPro" id="IPR023796">
    <property type="entry name" value="Serpin_dom"/>
</dbReference>
<dbReference type="Pfam" id="PF00079">
    <property type="entry name" value="Serpin"/>
    <property type="match status" value="1"/>
</dbReference>
<feature type="chain" id="PRO_5027848041" evidence="4">
    <location>
        <begin position="27"/>
        <end position="459"/>
    </location>
</feature>
<sequence>MALTMISRNPEVLLLLLALILGATDGNSIPTTMTITTPQGVFETRTDKVPSGATGTGTALSGAAGGVYDDVDTFVPFRSDSHDPFSWHLLKTVLQNETAAKNVIISPFSVKLVLALLAEAAGAGTQTQQELANTQTDIRSQNNVREFYRKTLNSFKKENQLHDTLSVRTKLFTDSFIETQQKFTATLKHFYDSEVEALDFANADASADAINAWANNITQGRLQQLVTPDNVRSSVMLLTNLIYFNGLWRRQFSSTFQGAFFRGKDAQSQSRAEYMEQTEYFYYTNSEKLKAQILRLPYKGKNSMFVLLPYAIDGIHDLVRNLENDELKGAQWAMEEVKVKVTLPKFHFDYQQNLKDTLRGLGVREIFEDTASLPGLTRGADVAGKVKVSNILQKAGINVNEKGTEAYAATVVEIENKFGGSTTIEEFNVNRPFVFFIEEESTGNILFAGKVHNPASQTY</sequence>
<evidence type="ECO:0000256" key="2">
    <source>
        <dbReference type="ARBA" id="ARBA00022900"/>
    </source>
</evidence>
<reference evidence="6" key="1">
    <citation type="submission" date="2025-05" db="UniProtKB">
        <authorList>
            <consortium name="RefSeq"/>
        </authorList>
    </citation>
    <scope>NUCLEOTIDE SEQUENCE [LARGE SCALE GENOMIC DNA]</scope>
    <source>
        <strain evidence="6">14028-0561.14</strain>
    </source>
</reference>
<dbReference type="OrthoDB" id="671595at2759"/>
<dbReference type="GO" id="GO:0004867">
    <property type="term" value="F:serine-type endopeptidase inhibitor activity"/>
    <property type="evidence" value="ECO:0007669"/>
    <property type="project" value="UniProtKB-KW"/>
</dbReference>
<dbReference type="SUPFAM" id="SSF56574">
    <property type="entry name" value="Serpins"/>
    <property type="match status" value="1"/>
</dbReference>
<dbReference type="InterPro" id="IPR042185">
    <property type="entry name" value="Serpin_sf_2"/>
</dbReference>
<proteinExistence type="inferred from homology"/>
<dbReference type="GO" id="GO:0005615">
    <property type="term" value="C:extracellular space"/>
    <property type="evidence" value="ECO:0007669"/>
    <property type="project" value="InterPro"/>
</dbReference>
<evidence type="ECO:0000313" key="7">
    <source>
        <dbReference type="RefSeq" id="XP_017026166.1"/>
    </source>
</evidence>
<evidence type="ECO:0000256" key="3">
    <source>
        <dbReference type="RuleBase" id="RU000411"/>
    </source>
</evidence>
<dbReference type="PANTHER" id="PTHR11461:SF357">
    <property type="entry name" value="SERINE PROTEASE INHIBITOR 27A"/>
    <property type="match status" value="1"/>
</dbReference>